<sequence>MESISRSQKVPEHLSHIRSLRDVSECGIRRKNGLALCPITGDDLRFTPALLLQPCGCIIAEAAAKLSSSQACEACGRSVAASVPLGTKMQCAAVQGNRSQRGHSRSRSPTKGRKKRGDSA</sequence>
<accession>A0A1Q9F288</accession>
<feature type="compositionally biased region" description="Basic residues" evidence="1">
    <location>
        <begin position="100"/>
        <end position="120"/>
    </location>
</feature>
<dbReference type="InterPro" id="IPR006735">
    <property type="entry name" value="Rtf2"/>
</dbReference>
<dbReference type="OrthoDB" id="440001at2759"/>
<dbReference type="GO" id="GO:0005634">
    <property type="term" value="C:nucleus"/>
    <property type="evidence" value="ECO:0007669"/>
    <property type="project" value="TreeGrafter"/>
</dbReference>
<dbReference type="EMBL" id="LSRX01000023">
    <property type="protein sequence ID" value="OLQ13814.1"/>
    <property type="molecule type" value="Genomic_DNA"/>
</dbReference>
<dbReference type="PANTHER" id="PTHR12775:SF0">
    <property type="entry name" value="REPLICATION TERMINATION FACTOR 2"/>
    <property type="match status" value="1"/>
</dbReference>
<dbReference type="Pfam" id="PF04641">
    <property type="entry name" value="Rtf2"/>
    <property type="match status" value="1"/>
</dbReference>
<reference evidence="2 3" key="1">
    <citation type="submission" date="2016-02" db="EMBL/GenBank/DDBJ databases">
        <title>Genome analysis of coral dinoflagellate symbionts highlights evolutionary adaptations to a symbiotic lifestyle.</title>
        <authorList>
            <person name="Aranda M."/>
            <person name="Li Y."/>
            <person name="Liew Y.J."/>
            <person name="Baumgarten S."/>
            <person name="Simakov O."/>
            <person name="Wilson M."/>
            <person name="Piel J."/>
            <person name="Ashoor H."/>
            <person name="Bougouffa S."/>
            <person name="Bajic V.B."/>
            <person name="Ryu T."/>
            <person name="Ravasi T."/>
            <person name="Bayer T."/>
            <person name="Micklem G."/>
            <person name="Kim H."/>
            <person name="Bhak J."/>
            <person name="Lajeunesse T.C."/>
            <person name="Voolstra C.R."/>
        </authorList>
    </citation>
    <scope>NUCLEOTIDE SEQUENCE [LARGE SCALE GENOMIC DNA]</scope>
    <source>
        <strain evidence="2 3">CCMP2467</strain>
    </source>
</reference>
<comment type="caution">
    <text evidence="2">The sequence shown here is derived from an EMBL/GenBank/DDBJ whole genome shotgun (WGS) entry which is preliminary data.</text>
</comment>
<name>A0A1Q9F288_SYMMI</name>
<dbReference type="AlphaFoldDB" id="A0A1Q9F288"/>
<evidence type="ECO:0000313" key="3">
    <source>
        <dbReference type="Proteomes" id="UP000186817"/>
    </source>
</evidence>
<organism evidence="2 3">
    <name type="scientific">Symbiodinium microadriaticum</name>
    <name type="common">Dinoflagellate</name>
    <name type="synonym">Zooxanthella microadriatica</name>
    <dbReference type="NCBI Taxonomy" id="2951"/>
    <lineage>
        <taxon>Eukaryota</taxon>
        <taxon>Sar</taxon>
        <taxon>Alveolata</taxon>
        <taxon>Dinophyceae</taxon>
        <taxon>Suessiales</taxon>
        <taxon>Symbiodiniaceae</taxon>
        <taxon>Symbiodinium</taxon>
    </lineage>
</organism>
<evidence type="ECO:0000256" key="1">
    <source>
        <dbReference type="SAM" id="MobiDB-lite"/>
    </source>
</evidence>
<keyword evidence="3" id="KW-1185">Reference proteome</keyword>
<protein>
    <recommendedName>
        <fullName evidence="4">Replication termination factor 2</fullName>
    </recommendedName>
</protein>
<feature type="region of interest" description="Disordered" evidence="1">
    <location>
        <begin position="92"/>
        <end position="120"/>
    </location>
</feature>
<dbReference type="PANTHER" id="PTHR12775">
    <property type="entry name" value="PROTEIN C20ORF43 HOMOLOG"/>
    <property type="match status" value="1"/>
</dbReference>
<dbReference type="Proteomes" id="UP000186817">
    <property type="component" value="Unassembled WGS sequence"/>
</dbReference>
<evidence type="ECO:0008006" key="4">
    <source>
        <dbReference type="Google" id="ProtNLM"/>
    </source>
</evidence>
<evidence type="ECO:0000313" key="2">
    <source>
        <dbReference type="EMBL" id="OLQ13814.1"/>
    </source>
</evidence>
<proteinExistence type="predicted"/>
<gene>
    <name evidence="2" type="ORF">AK812_SmicGene2148</name>
</gene>
<dbReference type="GO" id="GO:0006274">
    <property type="term" value="P:DNA replication termination"/>
    <property type="evidence" value="ECO:0007669"/>
    <property type="project" value="TreeGrafter"/>
</dbReference>